<organism evidence="1 2">
    <name type="scientific">Ceratodon purpureus</name>
    <name type="common">Fire moss</name>
    <name type="synonym">Dicranum purpureum</name>
    <dbReference type="NCBI Taxonomy" id="3225"/>
    <lineage>
        <taxon>Eukaryota</taxon>
        <taxon>Viridiplantae</taxon>
        <taxon>Streptophyta</taxon>
        <taxon>Embryophyta</taxon>
        <taxon>Bryophyta</taxon>
        <taxon>Bryophytina</taxon>
        <taxon>Bryopsida</taxon>
        <taxon>Dicranidae</taxon>
        <taxon>Pseudoditrichales</taxon>
        <taxon>Ditrichaceae</taxon>
        <taxon>Ceratodon</taxon>
    </lineage>
</organism>
<comment type="caution">
    <text evidence="1">The sequence shown here is derived from an EMBL/GenBank/DDBJ whole genome shotgun (WGS) entry which is preliminary data.</text>
</comment>
<reference evidence="1" key="1">
    <citation type="submission" date="2020-06" db="EMBL/GenBank/DDBJ databases">
        <title>WGS assembly of Ceratodon purpureus strain R40.</title>
        <authorList>
            <person name="Carey S.B."/>
            <person name="Jenkins J."/>
            <person name="Shu S."/>
            <person name="Lovell J.T."/>
            <person name="Sreedasyam A."/>
            <person name="Maumus F."/>
            <person name="Tiley G.P."/>
            <person name="Fernandez-Pozo N."/>
            <person name="Barry K."/>
            <person name="Chen C."/>
            <person name="Wang M."/>
            <person name="Lipzen A."/>
            <person name="Daum C."/>
            <person name="Saski C.A."/>
            <person name="Payton A.C."/>
            <person name="Mcbreen J.C."/>
            <person name="Conrad R.E."/>
            <person name="Kollar L.M."/>
            <person name="Olsson S."/>
            <person name="Huttunen S."/>
            <person name="Landis J.B."/>
            <person name="Wickett N.J."/>
            <person name="Johnson M.G."/>
            <person name="Rensing S.A."/>
            <person name="Grimwood J."/>
            <person name="Schmutz J."/>
            <person name="Mcdaniel S.F."/>
        </authorList>
    </citation>
    <scope>NUCLEOTIDE SEQUENCE</scope>
    <source>
        <strain evidence="1">R40</strain>
    </source>
</reference>
<evidence type="ECO:0000313" key="2">
    <source>
        <dbReference type="Proteomes" id="UP000822688"/>
    </source>
</evidence>
<name>A0A8T0JDL3_CERPU</name>
<sequence>MCNETAGLSALVLQAHPDRCCMIYSLQNLKSHGAFRYILQLICEDQALK</sequence>
<evidence type="ECO:0000313" key="1">
    <source>
        <dbReference type="EMBL" id="KAG0592918.1"/>
    </source>
</evidence>
<accession>A0A8T0JDL3</accession>
<dbReference type="Proteomes" id="UP000822688">
    <property type="component" value="Chromosome 1"/>
</dbReference>
<proteinExistence type="predicted"/>
<dbReference type="EMBL" id="CM026421">
    <property type="protein sequence ID" value="KAG0592918.1"/>
    <property type="molecule type" value="Genomic_DNA"/>
</dbReference>
<dbReference type="AlphaFoldDB" id="A0A8T0JDL3"/>
<keyword evidence="2" id="KW-1185">Reference proteome</keyword>
<protein>
    <submittedName>
        <fullName evidence="1">Uncharacterized protein</fullName>
    </submittedName>
</protein>
<gene>
    <name evidence="1" type="ORF">KC19_1G290200</name>
</gene>